<feature type="transmembrane region" description="Helical" evidence="7">
    <location>
        <begin position="170"/>
        <end position="190"/>
    </location>
</feature>
<dbReference type="STRING" id="1817824.A2751_03505"/>
<keyword evidence="2 6" id="KW-0813">Transport</keyword>
<protein>
    <recommendedName>
        <fullName evidence="10">Aquaporin</fullName>
    </recommendedName>
</protein>
<evidence type="ECO:0000256" key="4">
    <source>
        <dbReference type="ARBA" id="ARBA00022989"/>
    </source>
</evidence>
<dbReference type="Pfam" id="PF00230">
    <property type="entry name" value="MIP"/>
    <property type="match status" value="1"/>
</dbReference>
<evidence type="ECO:0008006" key="10">
    <source>
        <dbReference type="Google" id="ProtNLM"/>
    </source>
</evidence>
<dbReference type="Gene3D" id="1.20.1080.10">
    <property type="entry name" value="Glycerol uptake facilitator protein"/>
    <property type="match status" value="1"/>
</dbReference>
<reference evidence="8 9" key="1">
    <citation type="journal article" date="2016" name="Nat. Commun.">
        <title>Thousands of microbial genomes shed light on interconnected biogeochemical processes in an aquifer system.</title>
        <authorList>
            <person name="Anantharaman K."/>
            <person name="Brown C.T."/>
            <person name="Hug L.A."/>
            <person name="Sharon I."/>
            <person name="Castelle C.J."/>
            <person name="Probst A.J."/>
            <person name="Thomas B.C."/>
            <person name="Singh A."/>
            <person name="Wilkins M.J."/>
            <person name="Karaoz U."/>
            <person name="Brodie E.L."/>
            <person name="Williams K.H."/>
            <person name="Hubbard S.S."/>
            <person name="Banfield J.F."/>
        </authorList>
    </citation>
    <scope>NUCLEOTIDE SEQUENCE [LARGE SCALE GENOMIC DNA]</scope>
</reference>
<feature type="transmembrane region" description="Helical" evidence="7">
    <location>
        <begin position="105"/>
        <end position="125"/>
    </location>
</feature>
<evidence type="ECO:0000256" key="7">
    <source>
        <dbReference type="SAM" id="Phobius"/>
    </source>
</evidence>
<dbReference type="InterPro" id="IPR034294">
    <property type="entry name" value="Aquaporin_transptr"/>
</dbReference>
<dbReference type="AlphaFoldDB" id="A0A1F5NKG7"/>
<dbReference type="PROSITE" id="PS00221">
    <property type="entry name" value="MIP"/>
    <property type="match status" value="1"/>
</dbReference>
<keyword evidence="5 7" id="KW-0472">Membrane</keyword>
<dbReference type="Proteomes" id="UP000176864">
    <property type="component" value="Unassembled WGS sequence"/>
</dbReference>
<sequence>MKKYIAELIGTFSLALAVSVALTNNLLLAPVAAGLTLALFVYTIGHVSGSHINPAVTLGFLFMKKIDIKDALGYIAAQFLGAFLAVMIFGQFSSEAINLVSPDSLKVGIAEMIGSFLFTFGIAAAVHERTPSAVKGLVIGGSLLLGIVIASIGSNGILNPAVAYALGSFSWAYALGPILGAVLGMWFFSFTDRANH</sequence>
<evidence type="ECO:0000313" key="8">
    <source>
        <dbReference type="EMBL" id="OGE78196.1"/>
    </source>
</evidence>
<name>A0A1F5NKG7_9BACT</name>
<comment type="caution">
    <text evidence="8">The sequence shown here is derived from an EMBL/GenBank/DDBJ whole genome shotgun (WGS) entry which is preliminary data.</text>
</comment>
<dbReference type="InterPro" id="IPR000425">
    <property type="entry name" value="MIP"/>
</dbReference>
<dbReference type="GO" id="GO:0015267">
    <property type="term" value="F:channel activity"/>
    <property type="evidence" value="ECO:0007669"/>
    <property type="project" value="InterPro"/>
</dbReference>
<dbReference type="EMBL" id="MFEK01000014">
    <property type="protein sequence ID" value="OGE78196.1"/>
    <property type="molecule type" value="Genomic_DNA"/>
</dbReference>
<dbReference type="PANTHER" id="PTHR45724:SF13">
    <property type="entry name" value="AQUAPORIN NIP1-1-RELATED"/>
    <property type="match status" value="1"/>
</dbReference>
<gene>
    <name evidence="8" type="ORF">A2751_03505</name>
</gene>
<comment type="subcellular location">
    <subcellularLocation>
        <location evidence="1">Membrane</location>
        <topology evidence="1">Multi-pass membrane protein</topology>
    </subcellularLocation>
</comment>
<dbReference type="PRINTS" id="PR00783">
    <property type="entry name" value="MINTRINSICP"/>
</dbReference>
<feature type="transmembrane region" description="Helical" evidence="7">
    <location>
        <begin position="39"/>
        <end position="62"/>
    </location>
</feature>
<evidence type="ECO:0000256" key="6">
    <source>
        <dbReference type="RuleBase" id="RU000477"/>
    </source>
</evidence>
<evidence type="ECO:0000256" key="3">
    <source>
        <dbReference type="ARBA" id="ARBA00022692"/>
    </source>
</evidence>
<feature type="transmembrane region" description="Helical" evidence="7">
    <location>
        <begin position="74"/>
        <end position="93"/>
    </location>
</feature>
<dbReference type="InterPro" id="IPR022357">
    <property type="entry name" value="MIP_CS"/>
</dbReference>
<evidence type="ECO:0000313" key="9">
    <source>
        <dbReference type="Proteomes" id="UP000176864"/>
    </source>
</evidence>
<keyword evidence="3 6" id="KW-0812">Transmembrane</keyword>
<proteinExistence type="inferred from homology"/>
<accession>A0A1F5NKG7</accession>
<dbReference type="InterPro" id="IPR023271">
    <property type="entry name" value="Aquaporin-like"/>
</dbReference>
<evidence type="ECO:0000256" key="2">
    <source>
        <dbReference type="ARBA" id="ARBA00022448"/>
    </source>
</evidence>
<dbReference type="GO" id="GO:0016020">
    <property type="term" value="C:membrane"/>
    <property type="evidence" value="ECO:0007669"/>
    <property type="project" value="UniProtKB-SubCell"/>
</dbReference>
<keyword evidence="4 7" id="KW-1133">Transmembrane helix</keyword>
<comment type="similarity">
    <text evidence="6">Belongs to the MIP/aquaporin (TC 1.A.8) family.</text>
</comment>
<dbReference type="PANTHER" id="PTHR45724">
    <property type="entry name" value="AQUAPORIN NIP2-1"/>
    <property type="match status" value="1"/>
</dbReference>
<dbReference type="SUPFAM" id="SSF81338">
    <property type="entry name" value="Aquaporin-like"/>
    <property type="match status" value="1"/>
</dbReference>
<feature type="transmembrane region" description="Helical" evidence="7">
    <location>
        <begin position="137"/>
        <end position="158"/>
    </location>
</feature>
<evidence type="ECO:0000256" key="1">
    <source>
        <dbReference type="ARBA" id="ARBA00004141"/>
    </source>
</evidence>
<evidence type="ECO:0000256" key="5">
    <source>
        <dbReference type="ARBA" id="ARBA00023136"/>
    </source>
</evidence>
<organism evidence="8 9">
    <name type="scientific">Candidatus Doudnabacteria bacterium RIFCSPHIGHO2_01_FULL_46_14</name>
    <dbReference type="NCBI Taxonomy" id="1817824"/>
    <lineage>
        <taxon>Bacteria</taxon>
        <taxon>Candidatus Doudnaibacteriota</taxon>
    </lineage>
</organism>